<evidence type="ECO:0000256" key="10">
    <source>
        <dbReference type="ARBA" id="ARBA00048525"/>
    </source>
</evidence>
<keyword evidence="8 13" id="KW-0808">Transferase</keyword>
<evidence type="ECO:0000256" key="6">
    <source>
        <dbReference type="ARBA" id="ARBA00014680"/>
    </source>
</evidence>
<organism evidence="13 14">
    <name type="scientific">Peptoniphilus duerdenii ATCC BAA-1640</name>
    <dbReference type="NCBI Taxonomy" id="862517"/>
    <lineage>
        <taxon>Bacteria</taxon>
        <taxon>Bacillati</taxon>
        <taxon>Bacillota</taxon>
        <taxon>Tissierellia</taxon>
        <taxon>Tissierellales</taxon>
        <taxon>Peptoniphilaceae</taxon>
        <taxon>Peptoniphilus</taxon>
    </lineage>
</organism>
<dbReference type="GO" id="GO:0004850">
    <property type="term" value="F:uridine phosphorylase activity"/>
    <property type="evidence" value="ECO:0007669"/>
    <property type="project" value="RHEA"/>
</dbReference>
<dbReference type="InterPro" id="IPR000312">
    <property type="entry name" value="Glycosyl_Trfase_fam3"/>
</dbReference>
<dbReference type="GO" id="GO:0005829">
    <property type="term" value="C:cytosol"/>
    <property type="evidence" value="ECO:0007669"/>
    <property type="project" value="TreeGrafter"/>
</dbReference>
<comment type="caution">
    <text evidence="13">The sequence shown here is derived from an EMBL/GenBank/DDBJ whole genome shotgun (WGS) entry which is preliminary data.</text>
</comment>
<dbReference type="GO" id="GO:0003723">
    <property type="term" value="F:RNA binding"/>
    <property type="evidence" value="ECO:0007669"/>
    <property type="project" value="UniProtKB-UniRule"/>
</dbReference>
<dbReference type="NCBIfam" id="NF004490">
    <property type="entry name" value="PRK05820.1"/>
    <property type="match status" value="1"/>
</dbReference>
<dbReference type="InterPro" id="IPR018090">
    <property type="entry name" value="Pyrmidine_PPas_bac/euk"/>
</dbReference>
<keyword evidence="14" id="KW-1185">Reference proteome</keyword>
<evidence type="ECO:0000256" key="5">
    <source>
        <dbReference type="ARBA" id="ARBA00011889"/>
    </source>
</evidence>
<dbReference type="SMART" id="SM00941">
    <property type="entry name" value="PYNP_C"/>
    <property type="match status" value="1"/>
</dbReference>
<dbReference type="InterPro" id="IPR017459">
    <property type="entry name" value="Glycosyl_Trfase_fam3_N_dom"/>
</dbReference>
<dbReference type="PIRSF" id="PIRSF000478">
    <property type="entry name" value="TP_PyNP"/>
    <property type="match status" value="1"/>
</dbReference>
<dbReference type="Pfam" id="PF02885">
    <property type="entry name" value="Glycos_trans_3N"/>
    <property type="match status" value="1"/>
</dbReference>
<dbReference type="PANTHER" id="PTHR10515:SF0">
    <property type="entry name" value="THYMIDINE PHOSPHORYLASE"/>
    <property type="match status" value="1"/>
</dbReference>
<dbReference type="Gene3D" id="1.20.970.10">
    <property type="entry name" value="Transferase, Pyrimidine Nucleoside Phosphorylase, Chain C"/>
    <property type="match status" value="1"/>
</dbReference>
<dbReference type="NCBIfam" id="TIGR02644">
    <property type="entry name" value="Y_phosphoryl"/>
    <property type="match status" value="1"/>
</dbReference>
<evidence type="ECO:0000256" key="11">
    <source>
        <dbReference type="PROSITE-ProRule" id="PRU00117"/>
    </source>
</evidence>
<dbReference type="InterPro" id="IPR036320">
    <property type="entry name" value="Glycosyl_Trfase_fam3_N_dom_sf"/>
</dbReference>
<evidence type="ECO:0000313" key="13">
    <source>
        <dbReference type="EMBL" id="EFM24936.1"/>
    </source>
</evidence>
<dbReference type="STRING" id="862517.HMPREF9225_1507"/>
<dbReference type="InterPro" id="IPR036566">
    <property type="entry name" value="PYNP-like_C_sf"/>
</dbReference>
<dbReference type="RefSeq" id="WP_008902297.1">
    <property type="nucleotide sequence ID" value="NZ_GL397071.1"/>
</dbReference>
<comment type="catalytic activity">
    <reaction evidence="9">
        <text>uridine + phosphate = alpha-D-ribose 1-phosphate + uracil</text>
        <dbReference type="Rhea" id="RHEA:24388"/>
        <dbReference type="ChEBI" id="CHEBI:16704"/>
        <dbReference type="ChEBI" id="CHEBI:17568"/>
        <dbReference type="ChEBI" id="CHEBI:43474"/>
        <dbReference type="ChEBI" id="CHEBI:57720"/>
        <dbReference type="EC" id="2.4.2.2"/>
    </reaction>
</comment>
<dbReference type="GO" id="GO:0047847">
    <property type="term" value="F:deoxyuridine phosphorylase activity"/>
    <property type="evidence" value="ECO:0007669"/>
    <property type="project" value="RHEA"/>
</dbReference>
<gene>
    <name evidence="13" type="primary">pyn</name>
    <name evidence="13" type="ORF">HMPREF9225_1507</name>
</gene>
<dbReference type="HOGENOM" id="CLU_025040_0_1_9"/>
<dbReference type="eggNOG" id="COG0213">
    <property type="taxonomic scope" value="Bacteria"/>
</dbReference>
<dbReference type="EMBL" id="AEEH01000047">
    <property type="protein sequence ID" value="EFM24936.1"/>
    <property type="molecule type" value="Genomic_DNA"/>
</dbReference>
<evidence type="ECO:0000256" key="7">
    <source>
        <dbReference type="ARBA" id="ARBA00022676"/>
    </source>
</evidence>
<dbReference type="GO" id="GO:0004645">
    <property type="term" value="F:1,4-alpha-oligoglucan phosphorylase activity"/>
    <property type="evidence" value="ECO:0007669"/>
    <property type="project" value="InterPro"/>
</dbReference>
<evidence type="ECO:0000259" key="12">
    <source>
        <dbReference type="SMART" id="SM00941"/>
    </source>
</evidence>
<comment type="catalytic activity">
    <reaction evidence="10">
        <text>thymidine + phosphate = 2-deoxy-alpha-D-ribose 1-phosphate + thymine</text>
        <dbReference type="Rhea" id="RHEA:16037"/>
        <dbReference type="ChEBI" id="CHEBI:17748"/>
        <dbReference type="ChEBI" id="CHEBI:17821"/>
        <dbReference type="ChEBI" id="CHEBI:43474"/>
        <dbReference type="ChEBI" id="CHEBI:57259"/>
        <dbReference type="EC" id="2.4.2.2"/>
    </reaction>
</comment>
<evidence type="ECO:0000256" key="9">
    <source>
        <dbReference type="ARBA" id="ARBA00048453"/>
    </source>
</evidence>
<sequence length="434" mass="47561">MNIYDIIEKKKHGQILTDEEIKYVVNDFTEDKIPDYQMAALLMAIYFKGLNVSETYTLTKAMIESGDKIDLSKIEGKKVDKHSTGGVGDTTTLVLGPMVASLGIPFAKMSGRGLGHTGGTLDKLESIPGMHIDLSTEELIDNTNEIKIAIAGQTSNITPADKKLYALRDITATVDNISLITSSILSKKFAMGADCLVLDVKVGSGAFMKDLEMAEELSKMMIEVSKKFNRHTKILITSMEEPLGYAIGNSLEVIEAIETLKGHGPRDLYNLCLKLGSKLLVMSGKCTCEEEAINLLEENVKNGLALEKLVELVEKQGGDSSYIKDPSKFKLSNIKQEVYAECDGYVKSIDALLIGEVARDLGAGRITKDTVLDLGSGIVLNKKIDDEVTKGDLLATIYTNKDDEVVNAIKNIKKAYKIGEKNSQPYKLIYKEIE</sequence>
<comment type="function">
    <text evidence="2">Catalyzes phosphorolysis of the pyrimidine nucleosides uridine, thymidine and 2'-deoxyuridine with the formation of the corresponding pyrimidine base and ribose-1-phosphate.</text>
</comment>
<dbReference type="Proteomes" id="UP000003280">
    <property type="component" value="Unassembled WGS sequence"/>
</dbReference>
<comment type="similarity">
    <text evidence="3">Belongs to the thymidine/pyrimidine-nucleoside phosphorylase family.</text>
</comment>
<evidence type="ECO:0000313" key="14">
    <source>
        <dbReference type="Proteomes" id="UP000003280"/>
    </source>
</evidence>
<proteinExistence type="inferred from homology"/>
<dbReference type="PROSITE" id="PS00647">
    <property type="entry name" value="THYMID_PHOSPHORYLASE"/>
    <property type="match status" value="1"/>
</dbReference>
<dbReference type="Pfam" id="PF07831">
    <property type="entry name" value="PYNP_C"/>
    <property type="match status" value="1"/>
</dbReference>
<dbReference type="OrthoDB" id="9763887at2"/>
<comment type="subunit">
    <text evidence="4">Homodimer.</text>
</comment>
<dbReference type="InterPro" id="IPR017872">
    <property type="entry name" value="Pyrmidine_PPase_CS"/>
</dbReference>
<evidence type="ECO:0000256" key="8">
    <source>
        <dbReference type="ARBA" id="ARBA00022679"/>
    </source>
</evidence>
<dbReference type="Gene3D" id="3.40.1030.10">
    <property type="entry name" value="Nucleoside phosphorylase/phosphoribosyltransferase catalytic domain"/>
    <property type="match status" value="1"/>
</dbReference>
<dbReference type="InterPro" id="IPR035902">
    <property type="entry name" value="Nuc_phospho_transferase"/>
</dbReference>
<dbReference type="AlphaFoldDB" id="E0NMW8"/>
<feature type="domain" description="Pyrimidine nucleoside phosphorylase C-terminal" evidence="12">
    <location>
        <begin position="345"/>
        <end position="419"/>
    </location>
</feature>
<dbReference type="InterPro" id="IPR000053">
    <property type="entry name" value="Thymidine/pyrmidine_PPase"/>
</dbReference>
<dbReference type="SUPFAM" id="SSF54680">
    <property type="entry name" value="Pyrimidine nucleoside phosphorylase C-terminal domain"/>
    <property type="match status" value="1"/>
</dbReference>
<dbReference type="SUPFAM" id="SSF47648">
    <property type="entry name" value="Nucleoside phosphorylase/phosphoribosyltransferase N-terminal domain"/>
    <property type="match status" value="1"/>
</dbReference>
<dbReference type="InterPro" id="IPR013102">
    <property type="entry name" value="PYNP_C"/>
</dbReference>
<protein>
    <recommendedName>
        <fullName evidence="6">Pyrimidine-nucleoside phosphorylase</fullName>
        <ecNumber evidence="5">2.4.2.2</ecNumber>
    </recommendedName>
</protein>
<comment type="catalytic activity">
    <reaction evidence="1">
        <text>2'-deoxyuridine + phosphate = 2-deoxy-alpha-D-ribose 1-phosphate + uracil</text>
        <dbReference type="Rhea" id="RHEA:22824"/>
        <dbReference type="ChEBI" id="CHEBI:16450"/>
        <dbReference type="ChEBI" id="CHEBI:17568"/>
        <dbReference type="ChEBI" id="CHEBI:43474"/>
        <dbReference type="ChEBI" id="CHEBI:57259"/>
        <dbReference type="EC" id="2.4.2.2"/>
    </reaction>
</comment>
<dbReference type="GO" id="GO:0006206">
    <property type="term" value="P:pyrimidine nucleobase metabolic process"/>
    <property type="evidence" value="ECO:0007669"/>
    <property type="project" value="InterPro"/>
</dbReference>
<dbReference type="FunFam" id="3.40.1030.10:FF:000003">
    <property type="entry name" value="Pyrimidine-nucleoside phosphorylase"/>
    <property type="match status" value="1"/>
</dbReference>
<reference evidence="13 14" key="1">
    <citation type="submission" date="2010-07" db="EMBL/GenBank/DDBJ databases">
        <authorList>
            <person name="Muzny D."/>
            <person name="Qin X."/>
            <person name="Deng J."/>
            <person name="Jiang H."/>
            <person name="Liu Y."/>
            <person name="Qu J."/>
            <person name="Song X.-Z."/>
            <person name="Zhang L."/>
            <person name="Thornton R."/>
            <person name="Coyle M."/>
            <person name="Francisco L."/>
            <person name="Jackson L."/>
            <person name="Javaid M."/>
            <person name="Korchina V."/>
            <person name="Kovar C."/>
            <person name="Mata R."/>
            <person name="Mathew T."/>
            <person name="Ngo R."/>
            <person name="Nguyen L."/>
            <person name="Nguyen N."/>
            <person name="Okwuonu G."/>
            <person name="Ongeri F."/>
            <person name="Pham C."/>
            <person name="Simmons D."/>
            <person name="Wilczek-Boney K."/>
            <person name="Hale W."/>
            <person name="Jakkamsetti A."/>
            <person name="Pham P."/>
            <person name="Ruth R."/>
            <person name="San Lucas F."/>
            <person name="Warren J."/>
            <person name="Zhang J."/>
            <person name="Zhao Z."/>
            <person name="Zhou C."/>
            <person name="Zhu D."/>
            <person name="Lee S."/>
            <person name="Bess C."/>
            <person name="Blankenburg K."/>
            <person name="Forbes L."/>
            <person name="Fu Q."/>
            <person name="Gubbala S."/>
            <person name="Hirani K."/>
            <person name="Jayaseelan J.C."/>
            <person name="Lara F."/>
            <person name="Munidasa M."/>
            <person name="Palculict T."/>
            <person name="Patil S."/>
            <person name="Pu L.-L."/>
            <person name="Saada N."/>
            <person name="Tang L."/>
            <person name="Weissenberger G."/>
            <person name="Zhu Y."/>
            <person name="Hemphill L."/>
            <person name="Shang Y."/>
            <person name="Youmans B."/>
            <person name="Ayvaz T."/>
            <person name="Ross M."/>
            <person name="Santibanez J."/>
            <person name="Aqrawi P."/>
            <person name="Gross S."/>
            <person name="Joshi V."/>
            <person name="Fowler G."/>
            <person name="Nazareth L."/>
            <person name="Reid J."/>
            <person name="Worley K."/>
            <person name="Petrosino J."/>
            <person name="Highlander S."/>
            <person name="Gibbs R."/>
        </authorList>
    </citation>
    <scope>NUCLEOTIDE SEQUENCE [LARGE SCALE GENOMIC DNA]</scope>
    <source>
        <strain evidence="13 14">ATCC BAA-1640</strain>
    </source>
</reference>
<dbReference type="EC" id="2.4.2.2" evidence="5"/>
<keyword evidence="11" id="KW-0694">RNA-binding</keyword>
<dbReference type="GO" id="GO:0009032">
    <property type="term" value="F:thymidine phosphorylase activity"/>
    <property type="evidence" value="ECO:0007669"/>
    <property type="project" value="RHEA"/>
</dbReference>
<evidence type="ECO:0000256" key="1">
    <source>
        <dbReference type="ARBA" id="ARBA00001066"/>
    </source>
</evidence>
<dbReference type="Pfam" id="PF00591">
    <property type="entry name" value="Glycos_transf_3"/>
    <property type="match status" value="1"/>
</dbReference>
<keyword evidence="7 13" id="KW-0328">Glycosyltransferase</keyword>
<dbReference type="GO" id="GO:0006213">
    <property type="term" value="P:pyrimidine nucleoside metabolic process"/>
    <property type="evidence" value="ECO:0007669"/>
    <property type="project" value="InterPro"/>
</dbReference>
<dbReference type="PANTHER" id="PTHR10515">
    <property type="entry name" value="THYMIDINE PHOSPHORYLASE"/>
    <property type="match status" value="1"/>
</dbReference>
<evidence type="ECO:0000256" key="4">
    <source>
        <dbReference type="ARBA" id="ARBA00011738"/>
    </source>
</evidence>
<dbReference type="SUPFAM" id="SSF52418">
    <property type="entry name" value="Nucleoside phosphorylase/phosphoribosyltransferase catalytic domain"/>
    <property type="match status" value="1"/>
</dbReference>
<accession>E0NMW8</accession>
<name>E0NMW8_9FIRM</name>
<dbReference type="Gene3D" id="3.90.1170.30">
    <property type="entry name" value="Pyrimidine nucleoside phosphorylase-like, C-terminal domain"/>
    <property type="match status" value="1"/>
</dbReference>
<evidence type="ECO:0000256" key="2">
    <source>
        <dbReference type="ARBA" id="ARBA00003877"/>
    </source>
</evidence>
<dbReference type="PROSITE" id="PS50084">
    <property type="entry name" value="KH_TYPE_1"/>
    <property type="match status" value="1"/>
</dbReference>
<evidence type="ECO:0000256" key="3">
    <source>
        <dbReference type="ARBA" id="ARBA00006915"/>
    </source>
</evidence>